<feature type="domain" description="PD-(D/E)XK nuclease-like" evidence="2">
    <location>
        <begin position="154"/>
        <end position="399"/>
    </location>
</feature>
<protein>
    <recommendedName>
        <fullName evidence="2">PD-(D/E)XK nuclease-like domain-containing protein</fullName>
    </recommendedName>
</protein>
<proteinExistence type="predicted"/>
<dbReference type="Proteomes" id="UP001271007">
    <property type="component" value="Unassembled WGS sequence"/>
</dbReference>
<reference evidence="3" key="1">
    <citation type="submission" date="2023-04" db="EMBL/GenBank/DDBJ databases">
        <title>Black Yeasts Isolated from many extreme environments.</title>
        <authorList>
            <person name="Coleine C."/>
            <person name="Stajich J.E."/>
            <person name="Selbmann L."/>
        </authorList>
    </citation>
    <scope>NUCLEOTIDE SEQUENCE</scope>
    <source>
        <strain evidence="3">CCFEE 5312</strain>
    </source>
</reference>
<organism evidence="3 4">
    <name type="scientific">Extremus antarcticus</name>
    <dbReference type="NCBI Taxonomy" id="702011"/>
    <lineage>
        <taxon>Eukaryota</taxon>
        <taxon>Fungi</taxon>
        <taxon>Dikarya</taxon>
        <taxon>Ascomycota</taxon>
        <taxon>Pezizomycotina</taxon>
        <taxon>Dothideomycetes</taxon>
        <taxon>Dothideomycetidae</taxon>
        <taxon>Mycosphaerellales</taxon>
        <taxon>Extremaceae</taxon>
        <taxon>Extremus</taxon>
    </lineage>
</organism>
<evidence type="ECO:0000313" key="4">
    <source>
        <dbReference type="Proteomes" id="UP001271007"/>
    </source>
</evidence>
<feature type="compositionally biased region" description="Low complexity" evidence="1">
    <location>
        <begin position="65"/>
        <end position="77"/>
    </location>
</feature>
<evidence type="ECO:0000256" key="1">
    <source>
        <dbReference type="SAM" id="MobiDB-lite"/>
    </source>
</evidence>
<keyword evidence="4" id="KW-1185">Reference proteome</keyword>
<accession>A0AAJ0DM01</accession>
<dbReference type="Pfam" id="PF20516">
    <property type="entry name" value="PDDEXK_12"/>
    <property type="match status" value="1"/>
</dbReference>
<sequence length="418" mass="46617">MDQNIATPKKLRKESSDLSRDVDRTPRQPRAPGWTSPVSLPPPSVQGLDLRSVAFEEGSPDRGSESPSRSESSASTSSKKRKRTPSPRKNIGLRHAAYPVEPAAIKSWRAMPESMQSLTKSMMIYRTGRGIVSPNYPIETLSDGIDDEHLASVEREALGTCPRADWVEEVISSTEDCSTMRISEAGWNCEVHSRVLRQASRCSAGAHSARRLHWRNITTASIEPAELLPLTLESDSFQSRKADFALCLMLPADIERQLLRRGVYTLNPTFYEALRFSPLACSVETKLDGGNWDDAKTQIGTWASAQISHLQGLLRTVQRHTGSAGADGSAYVHAMDSMPALPFFIVQGRSWHFLYLQVMAERAVLWENIVVGDTTSPKGLHQVITALLEIMDWAEKVWRPWTLWVIDRELSMVFSSTL</sequence>
<dbReference type="EMBL" id="JAWDJX010000020">
    <property type="protein sequence ID" value="KAK3052449.1"/>
    <property type="molecule type" value="Genomic_DNA"/>
</dbReference>
<gene>
    <name evidence="3" type="ORF">LTR09_006303</name>
</gene>
<name>A0AAJ0DM01_9PEZI</name>
<dbReference type="InterPro" id="IPR046797">
    <property type="entry name" value="PDDEXK_12"/>
</dbReference>
<evidence type="ECO:0000259" key="2">
    <source>
        <dbReference type="Pfam" id="PF20516"/>
    </source>
</evidence>
<evidence type="ECO:0000313" key="3">
    <source>
        <dbReference type="EMBL" id="KAK3052449.1"/>
    </source>
</evidence>
<dbReference type="AlphaFoldDB" id="A0AAJ0DM01"/>
<comment type="caution">
    <text evidence="3">The sequence shown here is derived from an EMBL/GenBank/DDBJ whole genome shotgun (WGS) entry which is preliminary data.</text>
</comment>
<feature type="region of interest" description="Disordered" evidence="1">
    <location>
        <begin position="1"/>
        <end position="94"/>
    </location>
</feature>
<feature type="compositionally biased region" description="Basic and acidic residues" evidence="1">
    <location>
        <begin position="13"/>
        <end position="26"/>
    </location>
</feature>